<sequence>MQPSRQYATLRLLSKARMLNFGSRNFSKSTGPNRFKFAGNLSLMELFRISFSSFKSDKSFKSHMRVTHTHSPYVMSPINAGIVGKLLRI</sequence>
<proteinExistence type="predicted"/>
<protein>
    <submittedName>
        <fullName evidence="1">Uncharacterized protein</fullName>
    </submittedName>
</protein>
<name>A0A8J2HK74_COTCN</name>
<evidence type="ECO:0000313" key="2">
    <source>
        <dbReference type="Proteomes" id="UP000786811"/>
    </source>
</evidence>
<evidence type="ECO:0000313" key="1">
    <source>
        <dbReference type="EMBL" id="CAG5100631.1"/>
    </source>
</evidence>
<dbReference type="EMBL" id="CAJNRD030001122">
    <property type="protein sequence ID" value="CAG5100631.1"/>
    <property type="molecule type" value="Genomic_DNA"/>
</dbReference>
<dbReference type="AlphaFoldDB" id="A0A8J2HK74"/>
<reference evidence="1" key="1">
    <citation type="submission" date="2021-04" db="EMBL/GenBank/DDBJ databases">
        <authorList>
            <person name="Chebbi M.A.C M."/>
        </authorList>
    </citation>
    <scope>NUCLEOTIDE SEQUENCE</scope>
</reference>
<organism evidence="1 2">
    <name type="scientific">Cotesia congregata</name>
    <name type="common">Parasitoid wasp</name>
    <name type="synonym">Apanteles congregatus</name>
    <dbReference type="NCBI Taxonomy" id="51543"/>
    <lineage>
        <taxon>Eukaryota</taxon>
        <taxon>Metazoa</taxon>
        <taxon>Ecdysozoa</taxon>
        <taxon>Arthropoda</taxon>
        <taxon>Hexapoda</taxon>
        <taxon>Insecta</taxon>
        <taxon>Pterygota</taxon>
        <taxon>Neoptera</taxon>
        <taxon>Endopterygota</taxon>
        <taxon>Hymenoptera</taxon>
        <taxon>Apocrita</taxon>
        <taxon>Ichneumonoidea</taxon>
        <taxon>Braconidae</taxon>
        <taxon>Microgastrinae</taxon>
        <taxon>Cotesia</taxon>
    </lineage>
</organism>
<comment type="caution">
    <text evidence="1">The sequence shown here is derived from an EMBL/GenBank/DDBJ whole genome shotgun (WGS) entry which is preliminary data.</text>
</comment>
<accession>A0A8J2HK74</accession>
<gene>
    <name evidence="1" type="ORF">HICCMSTLAB_LOCUS9704</name>
</gene>
<keyword evidence="2" id="KW-1185">Reference proteome</keyword>
<dbReference type="Proteomes" id="UP000786811">
    <property type="component" value="Unassembled WGS sequence"/>
</dbReference>